<dbReference type="GO" id="GO:0019557">
    <property type="term" value="P:L-histidine catabolic process to glutamate and formate"/>
    <property type="evidence" value="ECO:0007669"/>
    <property type="project" value="UniProtKB-UniPathway"/>
</dbReference>
<comment type="similarity">
    <text evidence="5 7 8">Belongs to the arginase family.</text>
</comment>
<comment type="caution">
    <text evidence="10">The sequence shown here is derived from an EMBL/GenBank/DDBJ whole genome shotgun (WGS) entry which is preliminary data.</text>
</comment>
<dbReference type="Gene3D" id="3.40.800.10">
    <property type="entry name" value="Ureohydrolase domain"/>
    <property type="match status" value="1"/>
</dbReference>
<feature type="compositionally biased region" description="Basic and acidic residues" evidence="9">
    <location>
        <begin position="18"/>
        <end position="27"/>
    </location>
</feature>
<dbReference type="CDD" id="cd09988">
    <property type="entry name" value="Formimidoylglutamase"/>
    <property type="match status" value="1"/>
</dbReference>
<dbReference type="SUPFAM" id="SSF52768">
    <property type="entry name" value="Arginase/deacetylase"/>
    <property type="match status" value="1"/>
</dbReference>
<dbReference type="EC" id="3.5.3.8" evidence="5 6"/>
<comment type="function">
    <text evidence="5">Catalyzes the conversion of N-formimidoyl-L-glutamate to L-glutamate and formamide.</text>
</comment>
<evidence type="ECO:0000313" key="10">
    <source>
        <dbReference type="EMBL" id="RLY93856.1"/>
    </source>
</evidence>
<dbReference type="InterPro" id="IPR005923">
    <property type="entry name" value="HutG"/>
</dbReference>
<evidence type="ECO:0000256" key="6">
    <source>
        <dbReference type="NCBIfam" id="TIGR01227"/>
    </source>
</evidence>
<dbReference type="UniPathway" id="UPA00379">
    <property type="reaction ID" value="UER00552"/>
</dbReference>
<evidence type="ECO:0000256" key="4">
    <source>
        <dbReference type="ARBA" id="ARBA00023211"/>
    </source>
</evidence>
<dbReference type="AlphaFoldDB" id="A0A3L9L4A0"/>
<feature type="compositionally biased region" description="Polar residues" evidence="9">
    <location>
        <begin position="39"/>
        <end position="48"/>
    </location>
</feature>
<feature type="compositionally biased region" description="Polar residues" evidence="9">
    <location>
        <begin position="60"/>
        <end position="69"/>
    </location>
</feature>
<feature type="binding site" evidence="5">
    <location>
        <position position="183"/>
    </location>
    <ligand>
        <name>Mn(2+)</name>
        <dbReference type="ChEBI" id="CHEBI:29035"/>
        <label>2</label>
    </ligand>
</feature>
<dbReference type="HAMAP" id="MF_00737">
    <property type="entry name" value="Formimidoylglutam"/>
    <property type="match status" value="1"/>
</dbReference>
<feature type="region of interest" description="Disordered" evidence="9">
    <location>
        <begin position="346"/>
        <end position="419"/>
    </location>
</feature>
<dbReference type="EMBL" id="RDEX01000001">
    <property type="protein sequence ID" value="RLY93856.1"/>
    <property type="molecule type" value="Genomic_DNA"/>
</dbReference>
<dbReference type="GO" id="GO:0030145">
    <property type="term" value="F:manganese ion binding"/>
    <property type="evidence" value="ECO:0007669"/>
    <property type="project" value="UniProtKB-UniRule"/>
</dbReference>
<dbReference type="PANTHER" id="PTHR11358:SF35">
    <property type="entry name" value="FORMIMIDOYLGLUTAMASE"/>
    <property type="match status" value="1"/>
</dbReference>
<name>A0A3L9L4A0_9MICC</name>
<accession>A0A3L9L4A0</accession>
<keyword evidence="4 5" id="KW-0464">Manganese</keyword>
<evidence type="ECO:0000256" key="5">
    <source>
        <dbReference type="HAMAP-Rule" id="MF_00737"/>
    </source>
</evidence>
<protein>
    <recommendedName>
        <fullName evidence="5 6">Formimidoylglutamase</fullName>
        <ecNumber evidence="5 6">3.5.3.8</ecNumber>
    </recommendedName>
    <alternativeName>
        <fullName evidence="5">Formiminoglutamase</fullName>
    </alternativeName>
    <alternativeName>
        <fullName evidence="5">Formiminoglutamate hydrolase</fullName>
    </alternativeName>
</protein>
<dbReference type="PROSITE" id="PS01053">
    <property type="entry name" value="ARGINASE_1"/>
    <property type="match status" value="1"/>
</dbReference>
<comment type="catalytic activity">
    <reaction evidence="5">
        <text>N-formimidoyl-L-glutamate + H2O = formamide + L-glutamate</text>
        <dbReference type="Rhea" id="RHEA:22492"/>
        <dbReference type="ChEBI" id="CHEBI:15377"/>
        <dbReference type="ChEBI" id="CHEBI:16397"/>
        <dbReference type="ChEBI" id="CHEBI:29985"/>
        <dbReference type="ChEBI" id="CHEBI:58928"/>
        <dbReference type="EC" id="3.5.3.8"/>
    </reaction>
</comment>
<evidence type="ECO:0000256" key="1">
    <source>
        <dbReference type="ARBA" id="ARBA00022723"/>
    </source>
</evidence>
<dbReference type="InterPro" id="IPR006035">
    <property type="entry name" value="Ureohydrolase"/>
</dbReference>
<evidence type="ECO:0000256" key="8">
    <source>
        <dbReference type="RuleBase" id="RU003684"/>
    </source>
</evidence>
<dbReference type="NCBIfam" id="TIGR01227">
    <property type="entry name" value="hutG"/>
    <property type="match status" value="1"/>
</dbReference>
<keyword evidence="1 5" id="KW-0479">Metal-binding</keyword>
<dbReference type="RefSeq" id="WP_121863888.1">
    <property type="nucleotide sequence ID" value="NZ_RDEX01000001.1"/>
</dbReference>
<evidence type="ECO:0000256" key="2">
    <source>
        <dbReference type="ARBA" id="ARBA00022801"/>
    </source>
</evidence>
<dbReference type="Proteomes" id="UP000277871">
    <property type="component" value="Unassembled WGS sequence"/>
</dbReference>
<feature type="binding site" evidence="5">
    <location>
        <position position="274"/>
    </location>
    <ligand>
        <name>Mn(2+)</name>
        <dbReference type="ChEBI" id="CHEBI:29035"/>
        <label>1</label>
    </ligand>
</feature>
<feature type="binding site" evidence="5">
    <location>
        <position position="276"/>
    </location>
    <ligand>
        <name>Mn(2+)</name>
        <dbReference type="ChEBI" id="CHEBI:29035"/>
        <label>2</label>
    </ligand>
</feature>
<feature type="binding site" evidence="5">
    <location>
        <position position="185"/>
    </location>
    <ligand>
        <name>Mn(2+)</name>
        <dbReference type="ChEBI" id="CHEBI:29035"/>
        <label>2</label>
    </ligand>
</feature>
<feature type="binding site" evidence="5">
    <location>
        <position position="274"/>
    </location>
    <ligand>
        <name>Mn(2+)</name>
        <dbReference type="ChEBI" id="CHEBI:29035"/>
        <label>2</label>
    </ligand>
</feature>
<keyword evidence="2 5" id="KW-0378">Hydrolase</keyword>
<evidence type="ECO:0000256" key="9">
    <source>
        <dbReference type="SAM" id="MobiDB-lite"/>
    </source>
</evidence>
<reference evidence="10 11" key="1">
    <citation type="submission" date="2018-10" db="EMBL/GenBank/DDBJ databases">
        <title>Kocuria tytonicola, new bacteria from the preen glands of American barn owls (Tyto furcata).</title>
        <authorList>
            <person name="Braun M.S."/>
            <person name="Wang E."/>
            <person name="Zimmermann S."/>
            <person name="Boutin S."/>
            <person name="Wagner H."/>
            <person name="Wink M."/>
        </authorList>
    </citation>
    <scope>NUCLEOTIDE SEQUENCE [LARGE SCALE GENOMIC DNA]</scope>
    <source>
        <strain evidence="10 11">473</strain>
    </source>
</reference>
<comment type="cofactor">
    <cofactor evidence="5">
        <name>Mn(2+)</name>
        <dbReference type="ChEBI" id="CHEBI:29035"/>
    </cofactor>
    <text evidence="5">Binds 2 manganese ions per subunit.</text>
</comment>
<feature type="compositionally biased region" description="Polar residues" evidence="9">
    <location>
        <begin position="410"/>
        <end position="419"/>
    </location>
</feature>
<dbReference type="Pfam" id="PF00491">
    <property type="entry name" value="Arginase"/>
    <property type="match status" value="1"/>
</dbReference>
<dbReference type="GO" id="GO:0008783">
    <property type="term" value="F:agmatinase activity"/>
    <property type="evidence" value="ECO:0007669"/>
    <property type="project" value="TreeGrafter"/>
</dbReference>
<feature type="binding site" evidence="5">
    <location>
        <position position="156"/>
    </location>
    <ligand>
        <name>Mn(2+)</name>
        <dbReference type="ChEBI" id="CHEBI:29035"/>
        <label>1</label>
    </ligand>
</feature>
<evidence type="ECO:0000256" key="7">
    <source>
        <dbReference type="PROSITE-ProRule" id="PRU00742"/>
    </source>
</evidence>
<keyword evidence="11" id="KW-1185">Reference proteome</keyword>
<dbReference type="GO" id="GO:0050415">
    <property type="term" value="F:formimidoylglutamase activity"/>
    <property type="evidence" value="ECO:0007669"/>
    <property type="project" value="UniProtKB-UniRule"/>
</dbReference>
<dbReference type="GO" id="GO:0019556">
    <property type="term" value="P:L-histidine catabolic process to glutamate and formamide"/>
    <property type="evidence" value="ECO:0007669"/>
    <property type="project" value="UniProtKB-UniRule"/>
</dbReference>
<dbReference type="InterPro" id="IPR023696">
    <property type="entry name" value="Ureohydrolase_dom_sf"/>
</dbReference>
<feature type="compositionally biased region" description="Low complexity" evidence="9">
    <location>
        <begin position="373"/>
        <end position="397"/>
    </location>
</feature>
<dbReference type="PANTHER" id="PTHR11358">
    <property type="entry name" value="ARGINASE/AGMATINASE"/>
    <property type="match status" value="1"/>
</dbReference>
<feature type="binding site" evidence="5">
    <location>
        <position position="183"/>
    </location>
    <ligand>
        <name>Mn(2+)</name>
        <dbReference type="ChEBI" id="CHEBI:29035"/>
        <label>1</label>
    </ligand>
</feature>
<evidence type="ECO:0000313" key="11">
    <source>
        <dbReference type="Proteomes" id="UP000277871"/>
    </source>
</evidence>
<comment type="pathway">
    <text evidence="5">Amino-acid degradation; L-histidine degradation into L-glutamate; L-glutamate from N-formimidoyl-L-glutamate (hydrolase route): step 1/1.</text>
</comment>
<dbReference type="PROSITE" id="PS51409">
    <property type="entry name" value="ARGINASE_2"/>
    <property type="match status" value="1"/>
</dbReference>
<sequence>MTTTRITPPNPDVWSGRTDGDTPEHLRWHQRARQGIAQDGTQQTTQDVSRGDDQGGAEQDTASQTSQTPAPAVELIGFSCDEGVRRNKGRVGASEGPDALRAALAPLAMHADFGIHDAGTVVVPDRDLEGGQDTLGDQVARLLDTGHPVVVLGGGHDTAWGSYLGRTRSERLRGRRVGVLNLDAHFDLRQADEPSSGTPFLQMARADQEAGRTFDYTVLGISEPNNTGILFRTAEELGVEHLADEQCAPRHLDHVLDTVDRMLDRVDAVHLSIDLDVLPAAVAPGVSAPAGYGVPLETIQAVCHRVARSGKLVLVDVVELLPRMDVDGRTARAAARLITTLAHDALSTTTPHSAPGGTSPHAEGAAAASSQRTGGAAAASYPEAATAAPGAVPSAASTDDEAPEPATGHAGNTTGERHE</sequence>
<dbReference type="GO" id="GO:0033389">
    <property type="term" value="P:putrescine biosynthetic process from arginine, via agmatine"/>
    <property type="evidence" value="ECO:0007669"/>
    <property type="project" value="TreeGrafter"/>
</dbReference>
<keyword evidence="3 5" id="KW-0369">Histidine metabolism</keyword>
<feature type="region of interest" description="Disordered" evidence="9">
    <location>
        <begin position="1"/>
        <end position="70"/>
    </location>
</feature>
<organism evidence="10 11">
    <name type="scientific">Kocuria tytonicola</name>
    <dbReference type="NCBI Taxonomy" id="2055946"/>
    <lineage>
        <taxon>Bacteria</taxon>
        <taxon>Bacillati</taxon>
        <taxon>Actinomycetota</taxon>
        <taxon>Actinomycetes</taxon>
        <taxon>Micrococcales</taxon>
        <taxon>Micrococcaceae</taxon>
        <taxon>Kocuria</taxon>
    </lineage>
</organism>
<dbReference type="InterPro" id="IPR020855">
    <property type="entry name" value="Ureohydrolase_Mn_BS"/>
</dbReference>
<dbReference type="PRINTS" id="PR00116">
    <property type="entry name" value="ARGINASE"/>
</dbReference>
<evidence type="ECO:0000256" key="3">
    <source>
        <dbReference type="ARBA" id="ARBA00022808"/>
    </source>
</evidence>
<proteinExistence type="inferred from homology"/>
<feature type="binding site" evidence="5">
    <location>
        <position position="187"/>
    </location>
    <ligand>
        <name>Mn(2+)</name>
        <dbReference type="ChEBI" id="CHEBI:29035"/>
        <label>1</label>
    </ligand>
</feature>
<gene>
    <name evidence="5 10" type="primary">hutG</name>
    <name evidence="10" type="ORF">EAE32_00990</name>
</gene>